<dbReference type="Proteomes" id="UP000006320">
    <property type="component" value="Unassembled WGS sequence"/>
</dbReference>
<sequence>MQKGLMVLLATLASLVAILLGMVLVTANKHTKLKPRLKARYRSTTFGLEPLYAGYGLPCDSGKLHSSGTAPQ</sequence>
<name>A0AAV3UUN3_9ALTE</name>
<protein>
    <submittedName>
        <fullName evidence="1">Uncharacterized protein</fullName>
    </submittedName>
</protein>
<dbReference type="EMBL" id="BAEM01000012">
    <property type="protein sequence ID" value="GAC08878.1"/>
    <property type="molecule type" value="Genomic_DNA"/>
</dbReference>
<dbReference type="AlphaFoldDB" id="A0AAV3UUN3"/>
<comment type="caution">
    <text evidence="1">The sequence shown here is derived from an EMBL/GenBank/DDBJ whole genome shotgun (WGS) entry which is preliminary data.</text>
</comment>
<evidence type="ECO:0000313" key="2">
    <source>
        <dbReference type="Proteomes" id="UP000006320"/>
    </source>
</evidence>
<proteinExistence type="predicted"/>
<reference evidence="1 2" key="1">
    <citation type="journal article" date="2017" name="Antonie Van Leeuwenhoek">
        <title>Rhizobium rhizosphaerae sp. nov., a novel species isolated from rice rhizosphere.</title>
        <authorList>
            <person name="Zhao J.J."/>
            <person name="Zhang J."/>
            <person name="Zhang R.J."/>
            <person name="Zhang C.W."/>
            <person name="Yin H.Q."/>
            <person name="Zhang X.X."/>
        </authorList>
    </citation>
    <scope>NUCLEOTIDE SEQUENCE [LARGE SCALE GENOMIC DNA]</scope>
    <source>
        <strain evidence="1 2">S18K6</strain>
    </source>
</reference>
<organism evidence="1 2">
    <name type="scientific">Paraglaciecola chathamensis S18K6</name>
    <dbReference type="NCBI Taxonomy" id="1127672"/>
    <lineage>
        <taxon>Bacteria</taxon>
        <taxon>Pseudomonadati</taxon>
        <taxon>Pseudomonadota</taxon>
        <taxon>Gammaproteobacteria</taxon>
        <taxon>Alteromonadales</taxon>
        <taxon>Alteromonadaceae</taxon>
        <taxon>Paraglaciecola</taxon>
    </lineage>
</organism>
<gene>
    <name evidence="1" type="ORF">GCHA_0915</name>
</gene>
<accession>A0AAV3UUN3</accession>
<evidence type="ECO:0000313" key="1">
    <source>
        <dbReference type="EMBL" id="GAC08878.1"/>
    </source>
</evidence>